<dbReference type="NCBIfam" id="TIGR01575">
    <property type="entry name" value="rimI"/>
    <property type="match status" value="1"/>
</dbReference>
<evidence type="ECO:0000313" key="5">
    <source>
        <dbReference type="Proteomes" id="UP000317158"/>
    </source>
</evidence>
<sequence>MKVNKRLYIPQVIIRQFSINDFPEVRALELDAFNEDNSMYYIELYQFFPDSFYVATVNNKVVGFVVGLIIERVGRIFSLAVLRDYRGSGIGKALLEKIIDVLERKGVKKIRLEVREDNEVAKRLYKSMNFKEVDIIPYYYKDGCSAIVMEREGFSWKNYSRNL</sequence>
<dbReference type="InterPro" id="IPR045047">
    <property type="entry name" value="Ard1-like"/>
</dbReference>
<evidence type="ECO:0000259" key="3">
    <source>
        <dbReference type="PROSITE" id="PS51186"/>
    </source>
</evidence>
<dbReference type="AlphaFoldDB" id="A0A520KTL8"/>
<organism evidence="4 5">
    <name type="scientific">Methanoliparum thermophilum</name>
    <dbReference type="NCBI Taxonomy" id="2491083"/>
    <lineage>
        <taxon>Archaea</taxon>
        <taxon>Methanobacteriati</taxon>
        <taxon>Methanobacteriota</taxon>
        <taxon>Candidatus Methanoliparia</taxon>
        <taxon>Candidatus Methanoliparales</taxon>
        <taxon>Candidatus Methanoliparaceae</taxon>
        <taxon>Candidatus Methanoliparum</taxon>
    </lineage>
</organism>
<dbReference type="GO" id="GO:0031415">
    <property type="term" value="C:NatA complex"/>
    <property type="evidence" value="ECO:0007669"/>
    <property type="project" value="InterPro"/>
</dbReference>
<protein>
    <submittedName>
        <fullName evidence="4">Ribosomal-protein-alanine N-acetyltransferase</fullName>
    </submittedName>
</protein>
<dbReference type="CDD" id="cd04301">
    <property type="entry name" value="NAT_SF"/>
    <property type="match status" value="1"/>
</dbReference>
<dbReference type="Gene3D" id="3.40.630.30">
    <property type="match status" value="1"/>
</dbReference>
<keyword evidence="1 4" id="KW-0808">Transferase</keyword>
<name>A0A520KTL8_METT2</name>
<dbReference type="Pfam" id="PF00583">
    <property type="entry name" value="Acetyltransf_1"/>
    <property type="match status" value="1"/>
</dbReference>
<dbReference type="EMBL" id="RXIF01000002">
    <property type="protein sequence ID" value="RZN65429.1"/>
    <property type="molecule type" value="Genomic_DNA"/>
</dbReference>
<accession>A0A520KTL8</accession>
<proteinExistence type="predicted"/>
<keyword evidence="2" id="KW-0012">Acyltransferase</keyword>
<dbReference type="GO" id="GO:0004596">
    <property type="term" value="F:protein-N-terminal amino-acid acetyltransferase activity"/>
    <property type="evidence" value="ECO:0007669"/>
    <property type="project" value="InterPro"/>
</dbReference>
<dbReference type="SUPFAM" id="SSF55729">
    <property type="entry name" value="Acyl-CoA N-acyltransferases (Nat)"/>
    <property type="match status" value="1"/>
</dbReference>
<dbReference type="InterPro" id="IPR006464">
    <property type="entry name" value="AcTrfase_RimI/Ard1"/>
</dbReference>
<feature type="domain" description="N-acetyltransferase" evidence="3">
    <location>
        <begin position="12"/>
        <end position="154"/>
    </location>
</feature>
<dbReference type="PANTHER" id="PTHR23091:SF4">
    <property type="entry name" value="N-TERMINAL AMINO-ACID N(ALPHA)-ACETYLTRANSFERASE NATA"/>
    <property type="match status" value="1"/>
</dbReference>
<reference evidence="4 5" key="1">
    <citation type="journal article" date="2019" name="Nat. Microbiol.">
        <title>Wide diversity of methane and short-chain alkane metabolisms in uncultured archaea.</title>
        <authorList>
            <person name="Borrel G."/>
            <person name="Adam P.S."/>
            <person name="McKay L.J."/>
            <person name="Chen L.X."/>
            <person name="Sierra-Garcia I.N."/>
            <person name="Sieber C.M."/>
            <person name="Letourneur Q."/>
            <person name="Ghozlane A."/>
            <person name="Andersen G.L."/>
            <person name="Li W.J."/>
            <person name="Hallam S.J."/>
            <person name="Muyzer G."/>
            <person name="de Oliveira V.M."/>
            <person name="Inskeep W.P."/>
            <person name="Banfield J.F."/>
            <person name="Gribaldo S."/>
        </authorList>
    </citation>
    <scope>NUCLEOTIDE SEQUENCE [LARGE SCALE GENOMIC DNA]</scope>
    <source>
        <strain evidence="4">NM1a</strain>
    </source>
</reference>
<dbReference type="PANTHER" id="PTHR23091">
    <property type="entry name" value="N-TERMINAL ACETYLTRANSFERASE"/>
    <property type="match status" value="1"/>
</dbReference>
<dbReference type="InterPro" id="IPR016181">
    <property type="entry name" value="Acyl_CoA_acyltransferase"/>
</dbReference>
<dbReference type="PROSITE" id="PS51186">
    <property type="entry name" value="GNAT"/>
    <property type="match status" value="1"/>
</dbReference>
<evidence type="ECO:0000256" key="2">
    <source>
        <dbReference type="ARBA" id="ARBA00023315"/>
    </source>
</evidence>
<dbReference type="Proteomes" id="UP000317158">
    <property type="component" value="Unassembled WGS sequence"/>
</dbReference>
<gene>
    <name evidence="4" type="primary">rimI</name>
    <name evidence="4" type="ORF">EF806_00615</name>
</gene>
<dbReference type="InterPro" id="IPR000182">
    <property type="entry name" value="GNAT_dom"/>
</dbReference>
<evidence type="ECO:0000256" key="1">
    <source>
        <dbReference type="ARBA" id="ARBA00022679"/>
    </source>
</evidence>
<evidence type="ECO:0000313" key="4">
    <source>
        <dbReference type="EMBL" id="RZN65429.1"/>
    </source>
</evidence>
<comment type="caution">
    <text evidence="4">The sequence shown here is derived from an EMBL/GenBank/DDBJ whole genome shotgun (WGS) entry which is preliminary data.</text>
</comment>